<feature type="compositionally biased region" description="Low complexity" evidence="4">
    <location>
        <begin position="36"/>
        <end position="54"/>
    </location>
</feature>
<dbReference type="SUPFAM" id="SSF53187">
    <property type="entry name" value="Zn-dependent exopeptidases"/>
    <property type="match status" value="1"/>
</dbReference>
<keyword evidence="3" id="KW-0479">Metal-binding</keyword>
<dbReference type="GeneID" id="4388130"/>
<dbReference type="GO" id="GO:0016603">
    <property type="term" value="F:glutaminyl-peptide cyclotransferase activity"/>
    <property type="evidence" value="ECO:0007669"/>
    <property type="project" value="InterPro"/>
</dbReference>
<evidence type="ECO:0000256" key="1">
    <source>
        <dbReference type="ARBA" id="ARBA00022679"/>
    </source>
</evidence>
<keyword evidence="1" id="KW-0808">Transferase</keyword>
<keyword evidence="2" id="KW-0012">Acyltransferase</keyword>
<dbReference type="OMA" id="THWAYQK"/>
<reference evidence="7" key="1">
    <citation type="journal article" date="2015" name="Genome Announc.">
        <title>Draft genome sequence of the cellulolytic fungus Chaetomium globosum.</title>
        <authorList>
            <person name="Cuomo C.A."/>
            <person name="Untereiner W.A."/>
            <person name="Ma L.-J."/>
            <person name="Grabherr M."/>
            <person name="Birren B.W."/>
        </authorList>
    </citation>
    <scope>NUCLEOTIDE SEQUENCE [LARGE SCALE GENOMIC DNA]</scope>
    <source>
        <strain evidence="7">ATCC 6205 / CBS 148.51 / DSM 1962 / NBRC 6347 / NRRL 1970</strain>
    </source>
</reference>
<feature type="domain" description="Peptidase M28" evidence="5">
    <location>
        <begin position="153"/>
        <end position="381"/>
    </location>
</feature>
<dbReference type="Proteomes" id="UP000001056">
    <property type="component" value="Unassembled WGS sequence"/>
</dbReference>
<keyword evidence="3" id="KW-0862">Zinc</keyword>
<dbReference type="HOGENOM" id="CLU_045003_0_0_1"/>
<dbReference type="PANTHER" id="PTHR12283">
    <property type="entry name" value="GLUTAMINYL-PEPTIDE CYCLOTRANSFERASE"/>
    <property type="match status" value="1"/>
</dbReference>
<keyword evidence="3" id="KW-0378">Hydrolase</keyword>
<evidence type="ECO:0000256" key="2">
    <source>
        <dbReference type="ARBA" id="ARBA00023315"/>
    </source>
</evidence>
<organism evidence="6 7">
    <name type="scientific">Chaetomium globosum (strain ATCC 6205 / CBS 148.51 / DSM 1962 / NBRC 6347 / NRRL 1970)</name>
    <name type="common">Soil fungus</name>
    <dbReference type="NCBI Taxonomy" id="306901"/>
    <lineage>
        <taxon>Eukaryota</taxon>
        <taxon>Fungi</taxon>
        <taxon>Dikarya</taxon>
        <taxon>Ascomycota</taxon>
        <taxon>Pezizomycotina</taxon>
        <taxon>Sordariomycetes</taxon>
        <taxon>Sordariomycetidae</taxon>
        <taxon>Sordariales</taxon>
        <taxon>Chaetomiaceae</taxon>
        <taxon>Chaetomium</taxon>
    </lineage>
</organism>
<dbReference type="AlphaFoldDB" id="Q2HD08"/>
<dbReference type="GO" id="GO:0008233">
    <property type="term" value="F:peptidase activity"/>
    <property type="evidence" value="ECO:0007669"/>
    <property type="project" value="UniProtKB-KW"/>
</dbReference>
<keyword evidence="3" id="KW-0732">Signal</keyword>
<dbReference type="EC" id="3.4.-.-" evidence="3"/>
<dbReference type="InterPro" id="IPR007484">
    <property type="entry name" value="Peptidase_M28"/>
</dbReference>
<name>Q2HD08_CHAGB</name>
<dbReference type="FunCoup" id="Q2HD08">
    <property type="interactions" value="122"/>
</dbReference>
<dbReference type="Gene3D" id="3.40.630.10">
    <property type="entry name" value="Zn peptidases"/>
    <property type="match status" value="1"/>
</dbReference>
<dbReference type="RefSeq" id="XP_001221117.1">
    <property type="nucleotide sequence ID" value="XM_001221116.1"/>
</dbReference>
<dbReference type="GO" id="GO:0006508">
    <property type="term" value="P:proteolysis"/>
    <property type="evidence" value="ECO:0007669"/>
    <property type="project" value="UniProtKB-KW"/>
</dbReference>
<comment type="similarity">
    <text evidence="3">Belongs to the peptidase M28 family.</text>
</comment>
<accession>Q2HD08</accession>
<dbReference type="VEuPathDB" id="FungiDB:CHGG_01896"/>
<evidence type="ECO:0000256" key="3">
    <source>
        <dbReference type="RuleBase" id="RU361240"/>
    </source>
</evidence>
<evidence type="ECO:0000313" key="7">
    <source>
        <dbReference type="Proteomes" id="UP000001056"/>
    </source>
</evidence>
<feature type="signal peptide" evidence="3">
    <location>
        <begin position="1"/>
        <end position="24"/>
    </location>
</feature>
<dbReference type="InParanoid" id="Q2HD08"/>
<keyword evidence="3" id="KW-0645">Protease</keyword>
<evidence type="ECO:0000313" key="6">
    <source>
        <dbReference type="EMBL" id="EAQ93661.1"/>
    </source>
</evidence>
<dbReference type="GO" id="GO:0008270">
    <property type="term" value="F:zinc ion binding"/>
    <property type="evidence" value="ECO:0007669"/>
    <property type="project" value="TreeGrafter"/>
</dbReference>
<evidence type="ECO:0000256" key="4">
    <source>
        <dbReference type="SAM" id="MobiDB-lite"/>
    </source>
</evidence>
<sequence>MRHHLPSLLVLLTTTITHLPPTLAYTPLSDTSLHHLLSPPHASSSSSPPGTPSDIDTDLDPDFDPHHGALLAPILQPRVPGTPGHARVQAHFLAFVRAHLHPDWTVEWHNSTATTPATGDAPVPFQNLILRRDPPWLRAAGGEGGGGGEGEVARLTLAAHYDSLYRPEGFVGAVDSAVPCALLLAVVRGVDEALTRRWEGTVEEGMEGMGEESGVQILLLDGEEAWVQWSAADSLYGSRALAESWETTRYDTGSRFSTPLEAISLFVLLDLLGAAEPNIPSYFPATHWAYRNLAKIEGRLRRLGVLETKPKRSFLAESEKEEIKFRGFVEDDHVPFMKRGVDILHVIPTPFPPVWHTMDDDAAHLDVPTIRDWAKIMTAFVAEWMDVEGYVPEGEARQEAEKAKHASSEKEEL</sequence>
<feature type="chain" id="PRO_5005142965" description="Peptide hydrolase" evidence="3">
    <location>
        <begin position="25"/>
        <end position="413"/>
    </location>
</feature>
<dbReference type="CDD" id="cd03880">
    <property type="entry name" value="M28_QC_like"/>
    <property type="match status" value="1"/>
</dbReference>
<dbReference type="InterPro" id="IPR037457">
    <property type="entry name" value="M28_QC"/>
</dbReference>
<dbReference type="OrthoDB" id="3907302at2759"/>
<evidence type="ECO:0000259" key="5">
    <source>
        <dbReference type="Pfam" id="PF04389"/>
    </source>
</evidence>
<keyword evidence="7" id="KW-1185">Reference proteome</keyword>
<dbReference type="eggNOG" id="KOG3946">
    <property type="taxonomic scope" value="Eukaryota"/>
</dbReference>
<dbReference type="InterPro" id="IPR040234">
    <property type="entry name" value="QC/QCL"/>
</dbReference>
<dbReference type="EMBL" id="CH408029">
    <property type="protein sequence ID" value="EAQ93661.1"/>
    <property type="molecule type" value="Genomic_DNA"/>
</dbReference>
<feature type="region of interest" description="Disordered" evidence="4">
    <location>
        <begin position="36"/>
        <end position="62"/>
    </location>
</feature>
<dbReference type="PANTHER" id="PTHR12283:SF6">
    <property type="entry name" value="GLUTAMINYL-PEPTIDE CYCLOTRANSFERASE-RELATED"/>
    <property type="match status" value="1"/>
</dbReference>
<dbReference type="Pfam" id="PF04389">
    <property type="entry name" value="Peptidase_M28"/>
    <property type="match status" value="1"/>
</dbReference>
<protein>
    <recommendedName>
        <fullName evidence="3">Peptide hydrolase</fullName>
        <ecNumber evidence="3">3.4.-.-</ecNumber>
    </recommendedName>
</protein>
<gene>
    <name evidence="6" type="ORF">CHGG_01896</name>
</gene>
<proteinExistence type="inferred from homology"/>